<evidence type="ECO:0000256" key="1">
    <source>
        <dbReference type="SAM" id="Phobius"/>
    </source>
</evidence>
<dbReference type="RefSeq" id="WP_128779524.1">
    <property type="nucleotide sequence ID" value="NZ_RYFI01000036.1"/>
</dbReference>
<protein>
    <submittedName>
        <fullName evidence="2">SHOCT domain-containing protein</fullName>
    </submittedName>
</protein>
<evidence type="ECO:0000313" key="2">
    <source>
        <dbReference type="EMBL" id="RXF67205.1"/>
    </source>
</evidence>
<keyword evidence="1" id="KW-0812">Transmembrane</keyword>
<gene>
    <name evidence="2" type="ORF">EK403_21605</name>
</gene>
<dbReference type="Proteomes" id="UP000289708">
    <property type="component" value="Unassembled WGS sequence"/>
</dbReference>
<dbReference type="OrthoDB" id="8457162at2"/>
<sequence>MTEPVSDALAELVAMRASGEISSDEFVAARDRLREGRYSSPGGRCEAALRAEGTPDQVAALGVANRAGETAGDTVARGGASKKSGKGRRALLGIGTVLLVLILLGSGGGQTVYKRDDYGSAWPYPSYDKATVRCEVKKFGSTDRPVATVELGGITYGLNGAARGIGAYPDPTPLEAFDQAAIAGTRQKMIDDALAKLCRWTQ</sequence>
<accession>A0A4Q0M316</accession>
<proteinExistence type="predicted"/>
<evidence type="ECO:0000313" key="3">
    <source>
        <dbReference type="Proteomes" id="UP000289708"/>
    </source>
</evidence>
<dbReference type="AlphaFoldDB" id="A0A4Q0M316"/>
<keyword evidence="1" id="KW-1133">Transmembrane helix</keyword>
<organism evidence="2 3">
    <name type="scientific">Hansschlegelia zhihuaiae</name>
    <dbReference type="NCBI Taxonomy" id="405005"/>
    <lineage>
        <taxon>Bacteria</taxon>
        <taxon>Pseudomonadati</taxon>
        <taxon>Pseudomonadota</taxon>
        <taxon>Alphaproteobacteria</taxon>
        <taxon>Hyphomicrobiales</taxon>
        <taxon>Methylopilaceae</taxon>
        <taxon>Hansschlegelia</taxon>
    </lineage>
</organism>
<name>A0A4Q0M316_9HYPH</name>
<dbReference type="EMBL" id="RYFI01000036">
    <property type="protein sequence ID" value="RXF67205.1"/>
    <property type="molecule type" value="Genomic_DNA"/>
</dbReference>
<reference evidence="2 3" key="1">
    <citation type="submission" date="2018-12" db="EMBL/GenBank/DDBJ databases">
        <title>bacterium Hansschlegelia zhihuaiae S113.</title>
        <authorList>
            <person name="He J."/>
        </authorList>
    </citation>
    <scope>NUCLEOTIDE SEQUENCE [LARGE SCALE GENOMIC DNA]</scope>
    <source>
        <strain evidence="2 3">S 113</strain>
    </source>
</reference>
<keyword evidence="3" id="KW-1185">Reference proteome</keyword>
<keyword evidence="1" id="KW-0472">Membrane</keyword>
<comment type="caution">
    <text evidence="2">The sequence shown here is derived from an EMBL/GenBank/DDBJ whole genome shotgun (WGS) entry which is preliminary data.</text>
</comment>
<feature type="transmembrane region" description="Helical" evidence="1">
    <location>
        <begin position="90"/>
        <end position="108"/>
    </location>
</feature>